<sequence>MDQTINIFLDPPTQGEIDEALRQDNARISKSRDRGLTLGEKIALGPGVLGLEVLVGAAVDAFNGRPQQATSSSSVWEAWMGSLDWDWTQSMFTDSYAKKVRVMGRQLVRCEVTALAHQLSFEREAASVGQQAGRAVTALKDAGTIAGNIVDTIVPNVFRKDS</sequence>
<dbReference type="RefSeq" id="WP_175226743.1">
    <property type="nucleotide sequence ID" value="NZ_CADIKH010000009.1"/>
</dbReference>
<name>A0A6J5DPX8_9BURK</name>
<reference evidence="1 2" key="1">
    <citation type="submission" date="2020-04" db="EMBL/GenBank/DDBJ databases">
        <authorList>
            <person name="De Canck E."/>
        </authorList>
    </citation>
    <scope>NUCLEOTIDE SEQUENCE [LARGE SCALE GENOMIC DNA]</scope>
    <source>
        <strain evidence="1 2">LMG 29542</strain>
    </source>
</reference>
<gene>
    <name evidence="1" type="ORF">LMG29542_02485</name>
</gene>
<organism evidence="1 2">
    <name type="scientific">Paraburkholderia humisilvae</name>
    <dbReference type="NCBI Taxonomy" id="627669"/>
    <lineage>
        <taxon>Bacteria</taxon>
        <taxon>Pseudomonadati</taxon>
        <taxon>Pseudomonadota</taxon>
        <taxon>Betaproteobacteria</taxon>
        <taxon>Burkholderiales</taxon>
        <taxon>Burkholderiaceae</taxon>
        <taxon>Paraburkholderia</taxon>
    </lineage>
</organism>
<dbReference type="AlphaFoldDB" id="A0A6J5DPX8"/>
<dbReference type="Proteomes" id="UP000494363">
    <property type="component" value="Unassembled WGS sequence"/>
</dbReference>
<accession>A0A6J5DPX8</accession>
<protein>
    <submittedName>
        <fullName evidence="1">Uncharacterized protein</fullName>
    </submittedName>
</protein>
<dbReference type="EMBL" id="CADIKH010000009">
    <property type="protein sequence ID" value="CAB3754906.1"/>
    <property type="molecule type" value="Genomic_DNA"/>
</dbReference>
<proteinExistence type="predicted"/>
<evidence type="ECO:0000313" key="1">
    <source>
        <dbReference type="EMBL" id="CAB3754906.1"/>
    </source>
</evidence>
<evidence type="ECO:0000313" key="2">
    <source>
        <dbReference type="Proteomes" id="UP000494363"/>
    </source>
</evidence>
<keyword evidence="2" id="KW-1185">Reference proteome</keyword>